<dbReference type="Pfam" id="PF10759">
    <property type="entry name" value="BPA"/>
    <property type="match status" value="1"/>
</dbReference>
<evidence type="ECO:0000256" key="3">
    <source>
        <dbReference type="ARBA" id="ARBA00014831"/>
    </source>
</evidence>
<evidence type="ECO:0000256" key="4">
    <source>
        <dbReference type="ARBA" id="ARBA00022942"/>
    </source>
</evidence>
<feature type="compositionally biased region" description="Acidic residues" evidence="5">
    <location>
        <begin position="12"/>
        <end position="46"/>
    </location>
</feature>
<reference evidence="6 7" key="1">
    <citation type="submission" date="2016-01" db="EMBL/GenBank/DDBJ databases">
        <title>Use of Whole Genome Sequencing to ascertain that Brevibacterium massiliense (Roux, Raoult 2009) is a later heterotypic synonym of Brevibacterium ravenspurgense (Mages 2008).</title>
        <authorList>
            <person name="Bernier A.-M."/>
            <person name="Burdz T."/>
            <person name="Huynh C."/>
            <person name="Pachecho A.L."/>
            <person name="Wiebe D."/>
            <person name="Bonner C."/>
            <person name="Bernard K."/>
        </authorList>
    </citation>
    <scope>NUCLEOTIDE SEQUENCE [LARGE SCALE GENOMIC DNA]</scope>
    <source>
        <strain evidence="6 7">CCUG56047</strain>
    </source>
</reference>
<proteinExistence type="inferred from homology"/>
<protein>
    <recommendedName>
        <fullName evidence="3">Bacterial proteasome activator</fullName>
    </recommendedName>
</protein>
<keyword evidence="4" id="KW-0647">Proteasome</keyword>
<name>A0A150H6I2_9MICO</name>
<comment type="similarity">
    <text evidence="1">Belongs to the Bpa family.</text>
</comment>
<feature type="region of interest" description="Disordered" evidence="5">
    <location>
        <begin position="148"/>
        <end position="176"/>
    </location>
</feature>
<evidence type="ECO:0000313" key="7">
    <source>
        <dbReference type="Proteomes" id="UP000243589"/>
    </source>
</evidence>
<dbReference type="EMBL" id="LQQC01000011">
    <property type="protein sequence ID" value="KXZ57712.1"/>
    <property type="molecule type" value="Genomic_DNA"/>
</dbReference>
<comment type="subunit">
    <text evidence="2">Forms a homooligomeric, either hexameric or heptameric, ring-like structure which stacks co-axially with the proteasomal alpha-rings.</text>
</comment>
<evidence type="ECO:0000256" key="1">
    <source>
        <dbReference type="ARBA" id="ARBA00006639"/>
    </source>
</evidence>
<organism evidence="6 7">
    <name type="scientific">Brevibacterium ravenspurgense</name>
    <dbReference type="NCBI Taxonomy" id="479117"/>
    <lineage>
        <taxon>Bacteria</taxon>
        <taxon>Bacillati</taxon>
        <taxon>Actinomycetota</taxon>
        <taxon>Actinomycetes</taxon>
        <taxon>Micrococcales</taxon>
        <taxon>Brevibacteriaceae</taxon>
        <taxon>Brevibacterium</taxon>
    </lineage>
</organism>
<accession>A0A150H6I2</accession>
<keyword evidence="7" id="KW-1185">Reference proteome</keyword>
<dbReference type="GO" id="GO:0061136">
    <property type="term" value="P:regulation of proteasomal protein catabolic process"/>
    <property type="evidence" value="ECO:0007669"/>
    <property type="project" value="InterPro"/>
</dbReference>
<sequence>MTDANNTAETLIESEEEQQPTADADTDSITESGEENSAEGDEESPDVTDPSRVLRIGNTLNRLLEDLRGTDDLDAAGRKRLSRIHKGVREDLAEVLSDELLEEYDRGAAALPVTPSRGELLIAISHASGWIDGLVQSIQTAIMARQAMSGEGQQPAPAAQAVRKPGHTPAGPGNYL</sequence>
<evidence type="ECO:0000256" key="5">
    <source>
        <dbReference type="SAM" id="MobiDB-lite"/>
    </source>
</evidence>
<evidence type="ECO:0000313" key="6">
    <source>
        <dbReference type="EMBL" id="KXZ57712.1"/>
    </source>
</evidence>
<dbReference type="RefSeq" id="WP_062022458.1">
    <property type="nucleotide sequence ID" value="NZ_LQQC01000011.1"/>
</dbReference>
<dbReference type="InterPro" id="IPR019695">
    <property type="entry name" value="Proteasome_act"/>
</dbReference>
<feature type="region of interest" description="Disordered" evidence="5">
    <location>
        <begin position="1"/>
        <end position="52"/>
    </location>
</feature>
<evidence type="ECO:0000256" key="2">
    <source>
        <dbReference type="ARBA" id="ARBA00011402"/>
    </source>
</evidence>
<dbReference type="GO" id="GO:0000502">
    <property type="term" value="C:proteasome complex"/>
    <property type="evidence" value="ECO:0007669"/>
    <property type="project" value="UniProtKB-KW"/>
</dbReference>
<comment type="caution">
    <text evidence="6">The sequence shown here is derived from an EMBL/GenBank/DDBJ whole genome shotgun (WGS) entry which is preliminary data.</text>
</comment>
<gene>
    <name evidence="6" type="ORF">Bravens_01737</name>
</gene>
<dbReference type="PATRIC" id="fig|479117.4.peg.1721"/>
<dbReference type="AlphaFoldDB" id="A0A150H6I2"/>
<dbReference type="Proteomes" id="UP000243589">
    <property type="component" value="Unassembled WGS sequence"/>
</dbReference>